<name>A0ABD0K342_9CAEN</name>
<reference evidence="2 3" key="1">
    <citation type="journal article" date="2023" name="Sci. Data">
        <title>Genome assembly of the Korean intertidal mud-creeper Batillaria attramentaria.</title>
        <authorList>
            <person name="Patra A.K."/>
            <person name="Ho P.T."/>
            <person name="Jun S."/>
            <person name="Lee S.J."/>
            <person name="Kim Y."/>
            <person name="Won Y.J."/>
        </authorList>
    </citation>
    <scope>NUCLEOTIDE SEQUENCE [LARGE SCALE GENOMIC DNA]</scope>
    <source>
        <strain evidence="2">Wonlab-2016</strain>
    </source>
</reference>
<evidence type="ECO:0000313" key="2">
    <source>
        <dbReference type="EMBL" id="KAK7481659.1"/>
    </source>
</evidence>
<keyword evidence="3" id="KW-1185">Reference proteome</keyword>
<organism evidence="2 3">
    <name type="scientific">Batillaria attramentaria</name>
    <dbReference type="NCBI Taxonomy" id="370345"/>
    <lineage>
        <taxon>Eukaryota</taxon>
        <taxon>Metazoa</taxon>
        <taxon>Spiralia</taxon>
        <taxon>Lophotrochozoa</taxon>
        <taxon>Mollusca</taxon>
        <taxon>Gastropoda</taxon>
        <taxon>Caenogastropoda</taxon>
        <taxon>Sorbeoconcha</taxon>
        <taxon>Cerithioidea</taxon>
        <taxon>Batillariidae</taxon>
        <taxon>Batillaria</taxon>
    </lineage>
</organism>
<accession>A0ABD0K342</accession>
<protein>
    <recommendedName>
        <fullName evidence="1">Large ribosomal subunit protein uL3m</fullName>
    </recommendedName>
</protein>
<dbReference type="EMBL" id="JACVVK020000258">
    <property type="protein sequence ID" value="KAK7481659.1"/>
    <property type="molecule type" value="Genomic_DNA"/>
</dbReference>
<dbReference type="InterPro" id="IPR009000">
    <property type="entry name" value="Transl_B-barrel_sf"/>
</dbReference>
<gene>
    <name evidence="2" type="ORF">BaRGS_00027032</name>
</gene>
<dbReference type="InterPro" id="IPR019927">
    <property type="entry name" value="Ribosomal_uL3_bac/org-type"/>
</dbReference>
<sequence>MAAKSTTAVRTLVAQIHCRLTLSSCRQTAYTGVLCSYQQARWRKPYRSQYKLREEWHAKKWSHSIEDVGLTQENEQFVKQVIHDTFRQKDSPLRDEPWQRGEYHKNTRRCGVLALKIGVLPQWTQEGHKFYTTLLQVLDNHVIRYIPPEQYQNQSGWKPYWNKWGSVVVGALSCDPRNFKKSYNSLFEEAGVPPKRKLTRFLVTPDSAIQPVLCDDTVKLVDDSPILCDDTFKLVDESLHNIVCDDTAKLVDDSLYCVMTHSSWLRSPCSTVCDDTFKLVEESL</sequence>
<dbReference type="PANTHER" id="PTHR11229:SF8">
    <property type="entry name" value="LARGE RIBOSOMAL SUBUNIT PROTEIN UL3M"/>
    <property type="match status" value="1"/>
</dbReference>
<evidence type="ECO:0000256" key="1">
    <source>
        <dbReference type="ARBA" id="ARBA00035209"/>
    </source>
</evidence>
<proteinExistence type="predicted"/>
<dbReference type="PANTHER" id="PTHR11229">
    <property type="entry name" value="50S RIBOSOMAL PROTEIN L3"/>
    <property type="match status" value="1"/>
</dbReference>
<dbReference type="SUPFAM" id="SSF50447">
    <property type="entry name" value="Translation proteins"/>
    <property type="match status" value="1"/>
</dbReference>
<dbReference type="AlphaFoldDB" id="A0ABD0K342"/>
<comment type="caution">
    <text evidence="2">The sequence shown here is derived from an EMBL/GenBank/DDBJ whole genome shotgun (WGS) entry which is preliminary data.</text>
</comment>
<evidence type="ECO:0000313" key="3">
    <source>
        <dbReference type="Proteomes" id="UP001519460"/>
    </source>
</evidence>
<dbReference type="Proteomes" id="UP001519460">
    <property type="component" value="Unassembled WGS sequence"/>
</dbReference>
<dbReference type="Gene3D" id="2.40.30.10">
    <property type="entry name" value="Translation factors"/>
    <property type="match status" value="1"/>
</dbReference>